<protein>
    <submittedName>
        <fullName evidence="1">Uncharacterized protein</fullName>
    </submittedName>
</protein>
<sequence length="559" mass="66826">KIQAKKSVRQFRSFKILRSMCEAVLERARQQKEGAKRLYQLFKFENITVTSPPALKVYFWEYFDIDKLNRQIHKDRSKFEHDIVMPMRQINSRPLKIILWLRNLSEKNLDIRLKRIQKCECVPLETRVGFNQFRQLFHCPHRRLIHILQEAIHMKPNDLVALRIVFYYFLFGEHTLTYEFNCSDSRVLTLNFKVNVIGFDPNACIITKELLPTDLREHRRFVQPIWVQNITGQHLNFVFSTRERGLKLMNPNLTVPRLSVWPLMVEYRPSDFENQLDFNLNFENIRSKFQVKAMGYLQNVTEEQEVPLEDYECADFPYVIYPNKIEFDMERSEQRSLMVAIHNYNQKCVEFRWQNYIISDLFEVTFEPNVFRLKPHHSKLCIVNMRVFERALHFKRIPLALEVHRVFDKSTKLAKELLEEVESIDDPKWKESSYMMHIFLHLNVKVNFKPEEPINIAWELLPPKRERSKTSTTTIFEKLYWDYLSESNFMRSKSSAEINDELSYAEVLRLNAGPLPLVKTIDLNRNSVLRIISQLIADSLHDLAKNWRFIPIEFAEDPQ</sequence>
<feature type="non-terminal residue" evidence="1">
    <location>
        <position position="1"/>
    </location>
</feature>
<dbReference type="EMBL" id="GDHF01004383">
    <property type="protein sequence ID" value="JAI47931.1"/>
    <property type="molecule type" value="Transcribed_RNA"/>
</dbReference>
<dbReference type="AlphaFoldDB" id="A0A0K8W9U5"/>
<accession>A0A0K8W9U5</accession>
<gene>
    <name evidence="1" type="ORF">c0_g2_i1</name>
</gene>
<evidence type="ECO:0000313" key="1">
    <source>
        <dbReference type="EMBL" id="JAI47931.1"/>
    </source>
</evidence>
<name>A0A0K8W9U5_BACLA</name>
<dbReference type="OrthoDB" id="415597at2759"/>
<reference evidence="1" key="1">
    <citation type="submission" date="2015-06" db="EMBL/GenBank/DDBJ databases">
        <authorList>
            <person name="Hoefler B.C."/>
            <person name="Straight P.D."/>
        </authorList>
    </citation>
    <scope>NUCLEOTIDE SEQUENCE</scope>
</reference>
<proteinExistence type="predicted"/>
<organism evidence="1">
    <name type="scientific">Bactrocera latifrons</name>
    <name type="common">Malaysian fruit fly</name>
    <name type="synonym">Chaetodacus latifrons</name>
    <dbReference type="NCBI Taxonomy" id="174628"/>
    <lineage>
        <taxon>Eukaryota</taxon>
        <taxon>Metazoa</taxon>
        <taxon>Ecdysozoa</taxon>
        <taxon>Arthropoda</taxon>
        <taxon>Hexapoda</taxon>
        <taxon>Insecta</taxon>
        <taxon>Pterygota</taxon>
        <taxon>Neoptera</taxon>
        <taxon>Endopterygota</taxon>
        <taxon>Diptera</taxon>
        <taxon>Brachycera</taxon>
        <taxon>Muscomorpha</taxon>
        <taxon>Tephritoidea</taxon>
        <taxon>Tephritidae</taxon>
        <taxon>Bactrocera</taxon>
        <taxon>Bactrocera</taxon>
    </lineage>
</organism>